<sequence length="285" mass="31298">MNCRTVQLLDLPDEILLIILKKLGSVDILYSLLNVNKRLDQMARSINNTKFLNFSNNNIQLNRFCCEILPEIHYNIVELTLEIFSMERILLACEYPNLTVIVLTNFSPDILLQYLIVLCLICTDGKGVFGSGRGGGFKSSSRGGGLFGSSKGVGTYGGSRGGGLFGSSRGASSYHRPNNYGSYHSMSKPRSGSRFRSNAMTFGAGALGGVAAYSLMKSLSSHRHYRPGYYEPGYGTGETCVNNDYMNGIRFGQFRCPLNGFPYEAKFCCGDYGKQYCCSNVGYDG</sequence>
<dbReference type="AlphaFoldDB" id="A0A814FSU6"/>
<name>A0A814FSU6_9BILA</name>
<feature type="domain" description="F-box" evidence="1">
    <location>
        <begin position="5"/>
        <end position="54"/>
    </location>
</feature>
<reference evidence="2" key="1">
    <citation type="submission" date="2021-02" db="EMBL/GenBank/DDBJ databases">
        <authorList>
            <person name="Nowell W R."/>
        </authorList>
    </citation>
    <scope>NUCLEOTIDE SEQUENCE</scope>
</reference>
<protein>
    <recommendedName>
        <fullName evidence="1">F-box domain-containing protein</fullName>
    </recommendedName>
</protein>
<evidence type="ECO:0000259" key="1">
    <source>
        <dbReference type="PROSITE" id="PS50181"/>
    </source>
</evidence>
<evidence type="ECO:0000313" key="2">
    <source>
        <dbReference type="EMBL" id="CAF0986819.1"/>
    </source>
</evidence>
<dbReference type="PROSITE" id="PS50181">
    <property type="entry name" value="FBOX"/>
    <property type="match status" value="1"/>
</dbReference>
<accession>A0A814FSU6</accession>
<comment type="caution">
    <text evidence="2">The sequence shown here is derived from an EMBL/GenBank/DDBJ whole genome shotgun (WGS) entry which is preliminary data.</text>
</comment>
<dbReference type="Proteomes" id="UP000663860">
    <property type="component" value="Unassembled WGS sequence"/>
</dbReference>
<organism evidence="2 3">
    <name type="scientific">Adineta steineri</name>
    <dbReference type="NCBI Taxonomy" id="433720"/>
    <lineage>
        <taxon>Eukaryota</taxon>
        <taxon>Metazoa</taxon>
        <taxon>Spiralia</taxon>
        <taxon>Gnathifera</taxon>
        <taxon>Rotifera</taxon>
        <taxon>Eurotatoria</taxon>
        <taxon>Bdelloidea</taxon>
        <taxon>Adinetida</taxon>
        <taxon>Adinetidae</taxon>
        <taxon>Adineta</taxon>
    </lineage>
</organism>
<proteinExistence type="predicted"/>
<dbReference type="InterPro" id="IPR053891">
    <property type="entry name" value="Shisa_N"/>
</dbReference>
<evidence type="ECO:0000313" key="3">
    <source>
        <dbReference type="Proteomes" id="UP000663860"/>
    </source>
</evidence>
<dbReference type="Pfam" id="PF13908">
    <property type="entry name" value="Shisa_N"/>
    <property type="match status" value="1"/>
</dbReference>
<dbReference type="InterPro" id="IPR001810">
    <property type="entry name" value="F-box_dom"/>
</dbReference>
<dbReference type="EMBL" id="CAJNOE010000154">
    <property type="protein sequence ID" value="CAF0986819.1"/>
    <property type="molecule type" value="Genomic_DNA"/>
</dbReference>
<gene>
    <name evidence="2" type="ORF">IZO911_LOCUS16880</name>
</gene>